<evidence type="ECO:0000256" key="1">
    <source>
        <dbReference type="SAM" id="MobiDB-lite"/>
    </source>
</evidence>
<feature type="region of interest" description="Disordered" evidence="1">
    <location>
        <begin position="1"/>
        <end position="24"/>
    </location>
</feature>
<dbReference type="OrthoDB" id="4424402at2"/>
<reference evidence="3" key="1">
    <citation type="submission" date="2018-04" db="EMBL/GenBank/DDBJ databases">
        <authorList>
            <person name="Liu S."/>
            <person name="Wang Z."/>
            <person name="Li J."/>
        </authorList>
    </citation>
    <scope>NUCLEOTIDE SEQUENCE [LARGE SCALE GENOMIC DNA]</scope>
    <source>
        <strain evidence="3">2189</strain>
    </source>
</reference>
<evidence type="ECO:0000313" key="3">
    <source>
        <dbReference type="Proteomes" id="UP000244989"/>
    </source>
</evidence>
<evidence type="ECO:0000313" key="2">
    <source>
        <dbReference type="EMBL" id="PWC02129.1"/>
    </source>
</evidence>
<proteinExistence type="predicted"/>
<dbReference type="Proteomes" id="UP000244989">
    <property type="component" value="Unassembled WGS sequence"/>
</dbReference>
<dbReference type="InterPro" id="IPR045522">
    <property type="entry name" value="DUF6474"/>
</dbReference>
<dbReference type="EMBL" id="QEEZ01000005">
    <property type="protein sequence ID" value="PWC02129.1"/>
    <property type="molecule type" value="Genomic_DNA"/>
</dbReference>
<gene>
    <name evidence="2" type="ORF">DF222_03290</name>
</gene>
<dbReference type="KEGG" id="cyz:C3B44_11105"/>
<keyword evidence="3" id="KW-1185">Reference proteome</keyword>
<accession>A0A2U1T807</accession>
<organism evidence="2 3">
    <name type="scientific">Corynebacterium yudongzhengii</name>
    <dbReference type="NCBI Taxonomy" id="2080740"/>
    <lineage>
        <taxon>Bacteria</taxon>
        <taxon>Bacillati</taxon>
        <taxon>Actinomycetota</taxon>
        <taxon>Actinomycetes</taxon>
        <taxon>Mycobacteriales</taxon>
        <taxon>Corynebacteriaceae</taxon>
        <taxon>Corynebacterium</taxon>
    </lineage>
</organism>
<protein>
    <submittedName>
        <fullName evidence="2">Uncharacterized protein</fullName>
    </submittedName>
</protein>
<sequence length="210" mass="23572">MGVLKKLRKRRSQAKAEIKAAQTKARQEVQASAKALNRREKLLAKQEKALLKAEKKGLKNKRKHELALAKAEYQKRKHGRFNADNVNRYLKAGRIALPVLLPLIYRGITQLRDTTTNARAKRAGVTRAQLAQFSGHGAGLHARIQGIRNSLEGTHLPAGFRRDMDDRLNELRSATDNAEFMTADQRRRAHNAINSDIDKVTAEIQAKITG</sequence>
<dbReference type="AlphaFoldDB" id="A0A2U1T807"/>
<comment type="caution">
    <text evidence="2">The sequence shown here is derived from an EMBL/GenBank/DDBJ whole genome shotgun (WGS) entry which is preliminary data.</text>
</comment>
<name>A0A2U1T807_9CORY</name>
<feature type="compositionally biased region" description="Basic residues" evidence="1">
    <location>
        <begin position="1"/>
        <end position="13"/>
    </location>
</feature>
<dbReference type="Pfam" id="PF20079">
    <property type="entry name" value="DUF6474"/>
    <property type="match status" value="1"/>
</dbReference>